<accession>A0ABU0LLF4</accession>
<evidence type="ECO:0000256" key="6">
    <source>
        <dbReference type="ARBA" id="ARBA00023316"/>
    </source>
</evidence>
<evidence type="ECO:0000256" key="4">
    <source>
        <dbReference type="ARBA" id="ARBA00022960"/>
    </source>
</evidence>
<comment type="similarity">
    <text evidence="2">Belongs to the YkuD family.</text>
</comment>
<reference evidence="9 10" key="1">
    <citation type="submission" date="2023-07" db="EMBL/GenBank/DDBJ databases">
        <title>Genomic Encyclopedia of Type Strains, Phase IV (KMG-IV): sequencing the most valuable type-strain genomes for metagenomic binning, comparative biology and taxonomic classification.</title>
        <authorList>
            <person name="Goeker M."/>
        </authorList>
    </citation>
    <scope>NUCLEOTIDE SEQUENCE [LARGE SCALE GENOMIC DNA]</scope>
    <source>
        <strain evidence="9 10">DSM 15561</strain>
    </source>
</reference>
<keyword evidence="3" id="KW-0808">Transferase</keyword>
<dbReference type="SUPFAM" id="SSF141523">
    <property type="entry name" value="L,D-transpeptidase catalytic domain-like"/>
    <property type="match status" value="1"/>
</dbReference>
<protein>
    <recommendedName>
        <fullName evidence="8">L,D-TPase catalytic domain-containing protein</fullName>
    </recommendedName>
</protein>
<gene>
    <name evidence="9" type="ORF">QOZ99_000366</name>
</gene>
<dbReference type="InterPro" id="IPR016915">
    <property type="entry name" value="UCP029342"/>
</dbReference>
<comment type="pathway">
    <text evidence="1 7">Cell wall biogenesis; peptidoglycan biosynthesis.</text>
</comment>
<feature type="domain" description="L,D-TPase catalytic" evidence="8">
    <location>
        <begin position="74"/>
        <end position="183"/>
    </location>
</feature>
<evidence type="ECO:0000256" key="3">
    <source>
        <dbReference type="ARBA" id="ARBA00022679"/>
    </source>
</evidence>
<name>A0ABU0LLF4_9HYPH</name>
<dbReference type="PROSITE" id="PS52029">
    <property type="entry name" value="LD_TPASE"/>
    <property type="match status" value="1"/>
</dbReference>
<dbReference type="PIRSF" id="PIRSF029342">
    <property type="entry name" value="UCP029342_ErfK/YbiS/YcfS/YnhG"/>
    <property type="match status" value="1"/>
</dbReference>
<dbReference type="InterPro" id="IPR005490">
    <property type="entry name" value="LD_TPept_cat_dom"/>
</dbReference>
<sequence length="350" mass="36015">MGSEMGGKGSGTGLTRRAALSLAGRAAAGAGLGAGMIGLGMGSAMAQDGELEAIDTLKPGQYVWYPDRAPDGFVAIIVSLPDQRCYVYRNGVRIGVSTCSTGREGHETPVGIFIILQKDVDHHSSLYDDASMPYTERLTWSGVCLHAGGLPGYPSSHGCVHLPLEFSKLLFGVTHYGTPVIIADSHSQPVDVLHPGLVLPADATSAIQADDPKNANGTPDTEAAPNPAADAVSLIVSGADKKLVAIKDGAEVLTAPVTIQDPDTPLGNVVYVLKKVGGDVTWTAVGFEGNGAGQGKATSAIDRITVAPEANQQLASLLVPGSTLFVTELSAAPDTRSSGKDFVVLSQAMS</sequence>
<dbReference type="PANTHER" id="PTHR30582:SF2">
    <property type="entry name" value="L,D-TRANSPEPTIDASE YCIB-RELATED"/>
    <property type="match status" value="1"/>
</dbReference>
<dbReference type="InterPro" id="IPR038063">
    <property type="entry name" value="Transpep_catalytic_dom"/>
</dbReference>
<proteinExistence type="inferred from homology"/>
<keyword evidence="10" id="KW-1185">Reference proteome</keyword>
<evidence type="ECO:0000313" key="9">
    <source>
        <dbReference type="EMBL" id="MDQ0509489.1"/>
    </source>
</evidence>
<evidence type="ECO:0000256" key="7">
    <source>
        <dbReference type="PROSITE-ProRule" id="PRU01373"/>
    </source>
</evidence>
<keyword evidence="5 7" id="KW-0573">Peptidoglycan synthesis</keyword>
<dbReference type="EMBL" id="JAUSVR010000001">
    <property type="protein sequence ID" value="MDQ0509489.1"/>
    <property type="molecule type" value="Genomic_DNA"/>
</dbReference>
<evidence type="ECO:0000259" key="8">
    <source>
        <dbReference type="PROSITE" id="PS52029"/>
    </source>
</evidence>
<dbReference type="CDD" id="cd16913">
    <property type="entry name" value="YkuD_like"/>
    <property type="match status" value="1"/>
</dbReference>
<dbReference type="PANTHER" id="PTHR30582">
    <property type="entry name" value="L,D-TRANSPEPTIDASE"/>
    <property type="match status" value="1"/>
</dbReference>
<dbReference type="PROSITE" id="PS51318">
    <property type="entry name" value="TAT"/>
    <property type="match status" value="1"/>
</dbReference>
<keyword evidence="4 7" id="KW-0133">Cell shape</keyword>
<evidence type="ECO:0000256" key="5">
    <source>
        <dbReference type="ARBA" id="ARBA00022984"/>
    </source>
</evidence>
<dbReference type="RefSeq" id="WP_306888174.1">
    <property type="nucleotide sequence ID" value="NZ_JAUSVR010000001.1"/>
</dbReference>
<organism evidence="9 10">
    <name type="scientific">Ancylobacter amanitiformis</name>
    <dbReference type="NCBI Taxonomy" id="217069"/>
    <lineage>
        <taxon>Bacteria</taxon>
        <taxon>Pseudomonadati</taxon>
        <taxon>Pseudomonadota</taxon>
        <taxon>Alphaproteobacteria</taxon>
        <taxon>Hyphomicrobiales</taxon>
        <taxon>Xanthobacteraceae</taxon>
        <taxon>Ancylobacter</taxon>
    </lineage>
</organism>
<dbReference type="InterPro" id="IPR006311">
    <property type="entry name" value="TAT_signal"/>
</dbReference>
<comment type="caution">
    <text evidence="9">The sequence shown here is derived from an EMBL/GenBank/DDBJ whole genome shotgun (WGS) entry which is preliminary data.</text>
</comment>
<feature type="active site" description="Nucleophile" evidence="7">
    <location>
        <position position="159"/>
    </location>
</feature>
<dbReference type="Gene3D" id="2.40.440.10">
    <property type="entry name" value="L,D-transpeptidase catalytic domain-like"/>
    <property type="match status" value="1"/>
</dbReference>
<dbReference type="Pfam" id="PF03734">
    <property type="entry name" value="YkuD"/>
    <property type="match status" value="1"/>
</dbReference>
<keyword evidence="6 7" id="KW-0961">Cell wall biogenesis/degradation</keyword>
<feature type="active site" description="Proton donor/acceptor" evidence="7">
    <location>
        <position position="146"/>
    </location>
</feature>
<dbReference type="InterPro" id="IPR050979">
    <property type="entry name" value="LD-transpeptidase"/>
</dbReference>
<evidence type="ECO:0000256" key="1">
    <source>
        <dbReference type="ARBA" id="ARBA00004752"/>
    </source>
</evidence>
<dbReference type="Proteomes" id="UP001235094">
    <property type="component" value="Unassembled WGS sequence"/>
</dbReference>
<dbReference type="NCBIfam" id="NF004785">
    <property type="entry name" value="PRK06132.1-2"/>
    <property type="match status" value="1"/>
</dbReference>
<evidence type="ECO:0000256" key="2">
    <source>
        <dbReference type="ARBA" id="ARBA00005992"/>
    </source>
</evidence>
<evidence type="ECO:0000313" key="10">
    <source>
        <dbReference type="Proteomes" id="UP001235094"/>
    </source>
</evidence>